<gene>
    <name evidence="1" type="ORF">BTMF_LOCUS1918</name>
</gene>
<evidence type="ECO:0000313" key="1">
    <source>
        <dbReference type="EMBL" id="VDO11360.1"/>
    </source>
</evidence>
<sequence length="88" mass="9860">MQHFHLVDILCVLQVRIIITLLLSQYGILLQYKYDCILGNAISKPICTSAFSDYSAHNNNGSSRKLCGTVSKWVTIAHQESAYRTVAD</sequence>
<dbReference type="AlphaFoldDB" id="A0A3P7SPM1"/>
<keyword evidence="2" id="KW-1185">Reference proteome</keyword>
<name>A0A3P7SPM1_9BILA</name>
<dbReference type="Proteomes" id="UP000280834">
    <property type="component" value="Unassembled WGS sequence"/>
</dbReference>
<accession>A0A3P7SPM1</accession>
<reference evidence="1 2" key="1">
    <citation type="submission" date="2018-11" db="EMBL/GenBank/DDBJ databases">
        <authorList>
            <consortium name="Pathogen Informatics"/>
        </authorList>
    </citation>
    <scope>NUCLEOTIDE SEQUENCE [LARGE SCALE GENOMIC DNA]</scope>
</reference>
<proteinExistence type="predicted"/>
<dbReference type="EMBL" id="UZAG01001467">
    <property type="protein sequence ID" value="VDO11360.1"/>
    <property type="molecule type" value="Genomic_DNA"/>
</dbReference>
<protein>
    <submittedName>
        <fullName evidence="1">Uncharacterized protein</fullName>
    </submittedName>
</protein>
<organism evidence="1 2">
    <name type="scientific">Brugia timori</name>
    <dbReference type="NCBI Taxonomy" id="42155"/>
    <lineage>
        <taxon>Eukaryota</taxon>
        <taxon>Metazoa</taxon>
        <taxon>Ecdysozoa</taxon>
        <taxon>Nematoda</taxon>
        <taxon>Chromadorea</taxon>
        <taxon>Rhabditida</taxon>
        <taxon>Spirurina</taxon>
        <taxon>Spiruromorpha</taxon>
        <taxon>Filarioidea</taxon>
        <taxon>Onchocercidae</taxon>
        <taxon>Brugia</taxon>
    </lineage>
</organism>
<evidence type="ECO:0000313" key="2">
    <source>
        <dbReference type="Proteomes" id="UP000280834"/>
    </source>
</evidence>